<sequence length="215" mass="25240">MSQKLQFLFQHQQLNRYQQGGKGQGQKQSLNMAFSSQEFRDMLKRKEEAAKEAEESKKRRKIERLERKEKKMKEQKELQEKRPAERERKKEEKRLIMEKRKADRKLLKAQQNKDDSSASEDDVQEIILTSDGEDDDDDDVNFDACRDDINMVTCSCRPIGDNNMVTCSNDSESQASNIAARNVLCMPCLHFLPPQKHLQKLRSVWTRNNWMRSGT</sequence>
<evidence type="ECO:0000313" key="3">
    <source>
        <dbReference type="Proteomes" id="UP000762676"/>
    </source>
</evidence>
<organism evidence="2 3">
    <name type="scientific">Elysia marginata</name>
    <dbReference type="NCBI Taxonomy" id="1093978"/>
    <lineage>
        <taxon>Eukaryota</taxon>
        <taxon>Metazoa</taxon>
        <taxon>Spiralia</taxon>
        <taxon>Lophotrochozoa</taxon>
        <taxon>Mollusca</taxon>
        <taxon>Gastropoda</taxon>
        <taxon>Heterobranchia</taxon>
        <taxon>Euthyneura</taxon>
        <taxon>Panpulmonata</taxon>
        <taxon>Sacoglossa</taxon>
        <taxon>Placobranchoidea</taxon>
        <taxon>Plakobranchidae</taxon>
        <taxon>Elysia</taxon>
    </lineage>
</organism>
<keyword evidence="3" id="KW-1185">Reference proteome</keyword>
<dbReference type="AlphaFoldDB" id="A0AAV4EH41"/>
<feature type="region of interest" description="Disordered" evidence="1">
    <location>
        <begin position="17"/>
        <end position="36"/>
    </location>
</feature>
<reference evidence="2 3" key="1">
    <citation type="journal article" date="2021" name="Elife">
        <title>Chloroplast acquisition without the gene transfer in kleptoplastic sea slugs, Plakobranchus ocellatus.</title>
        <authorList>
            <person name="Maeda T."/>
            <person name="Takahashi S."/>
            <person name="Yoshida T."/>
            <person name="Shimamura S."/>
            <person name="Takaki Y."/>
            <person name="Nagai Y."/>
            <person name="Toyoda A."/>
            <person name="Suzuki Y."/>
            <person name="Arimoto A."/>
            <person name="Ishii H."/>
            <person name="Satoh N."/>
            <person name="Nishiyama T."/>
            <person name="Hasebe M."/>
            <person name="Maruyama T."/>
            <person name="Minagawa J."/>
            <person name="Obokata J."/>
            <person name="Shigenobu S."/>
        </authorList>
    </citation>
    <scope>NUCLEOTIDE SEQUENCE [LARGE SCALE GENOMIC DNA]</scope>
</reference>
<evidence type="ECO:0000313" key="2">
    <source>
        <dbReference type="EMBL" id="GFR59801.1"/>
    </source>
</evidence>
<gene>
    <name evidence="2" type="ORF">ElyMa_001804000</name>
</gene>
<evidence type="ECO:0000256" key="1">
    <source>
        <dbReference type="SAM" id="MobiDB-lite"/>
    </source>
</evidence>
<protein>
    <submittedName>
        <fullName evidence="2">Uncharacterized protein</fullName>
    </submittedName>
</protein>
<feature type="region of interest" description="Disordered" evidence="1">
    <location>
        <begin position="41"/>
        <end position="122"/>
    </location>
</feature>
<proteinExistence type="predicted"/>
<accession>A0AAV4EH41</accession>
<dbReference type="Proteomes" id="UP000762676">
    <property type="component" value="Unassembled WGS sequence"/>
</dbReference>
<comment type="caution">
    <text evidence="2">The sequence shown here is derived from an EMBL/GenBank/DDBJ whole genome shotgun (WGS) entry which is preliminary data.</text>
</comment>
<feature type="compositionally biased region" description="Basic and acidic residues" evidence="1">
    <location>
        <begin position="41"/>
        <end position="116"/>
    </location>
</feature>
<dbReference type="EMBL" id="BMAT01003656">
    <property type="protein sequence ID" value="GFR59801.1"/>
    <property type="molecule type" value="Genomic_DNA"/>
</dbReference>
<name>A0AAV4EH41_9GAST</name>